<keyword evidence="1" id="KW-0238">DNA-binding</keyword>
<evidence type="ECO:0000313" key="4">
    <source>
        <dbReference type="Proteomes" id="UP001597128"/>
    </source>
</evidence>
<proteinExistence type="predicted"/>
<dbReference type="Proteomes" id="UP001597128">
    <property type="component" value="Unassembled WGS sequence"/>
</dbReference>
<name>A0ABW3F4P2_9PROT</name>
<accession>A0ABW3F4P2</accession>
<dbReference type="InterPro" id="IPR039420">
    <property type="entry name" value="WalR-like"/>
</dbReference>
<dbReference type="RefSeq" id="WP_379055072.1">
    <property type="nucleotide sequence ID" value="NZ_JBHTKB010000001.1"/>
</dbReference>
<dbReference type="Pfam" id="PF00196">
    <property type="entry name" value="GerE"/>
    <property type="match status" value="1"/>
</dbReference>
<dbReference type="PANTHER" id="PTHR43214">
    <property type="entry name" value="TWO-COMPONENT RESPONSE REGULATOR"/>
    <property type="match status" value="1"/>
</dbReference>
<dbReference type="PANTHER" id="PTHR43214:SF43">
    <property type="entry name" value="TWO-COMPONENT RESPONSE REGULATOR"/>
    <property type="match status" value="1"/>
</dbReference>
<reference evidence="4" key="1">
    <citation type="journal article" date="2019" name="Int. J. Syst. Evol. Microbiol.">
        <title>The Global Catalogue of Microorganisms (GCM) 10K type strain sequencing project: providing services to taxonomists for standard genome sequencing and annotation.</title>
        <authorList>
            <consortium name="The Broad Institute Genomics Platform"/>
            <consortium name="The Broad Institute Genome Sequencing Center for Infectious Disease"/>
            <person name="Wu L."/>
            <person name="Ma J."/>
        </authorList>
    </citation>
    <scope>NUCLEOTIDE SEQUENCE [LARGE SCALE GENOMIC DNA]</scope>
    <source>
        <strain evidence="4">CCUG 58412</strain>
    </source>
</reference>
<dbReference type="EMBL" id="JBHTKB010000001">
    <property type="protein sequence ID" value="MFD0912285.1"/>
    <property type="molecule type" value="Genomic_DNA"/>
</dbReference>
<gene>
    <name evidence="3" type="ORF">ACFQ1Z_01870</name>
</gene>
<dbReference type="CDD" id="cd06170">
    <property type="entry name" value="LuxR_C_like"/>
    <property type="match status" value="1"/>
</dbReference>
<evidence type="ECO:0000256" key="1">
    <source>
        <dbReference type="ARBA" id="ARBA00023125"/>
    </source>
</evidence>
<evidence type="ECO:0000313" key="3">
    <source>
        <dbReference type="EMBL" id="MFD0912285.1"/>
    </source>
</evidence>
<dbReference type="SUPFAM" id="SSF46894">
    <property type="entry name" value="C-terminal effector domain of the bipartite response regulators"/>
    <property type="match status" value="1"/>
</dbReference>
<dbReference type="Gene3D" id="3.40.50.2300">
    <property type="match status" value="1"/>
</dbReference>
<dbReference type="InterPro" id="IPR000792">
    <property type="entry name" value="Tscrpt_reg_LuxR_C"/>
</dbReference>
<dbReference type="SMART" id="SM00421">
    <property type="entry name" value="HTH_LUXR"/>
    <property type="match status" value="1"/>
</dbReference>
<feature type="domain" description="HTH luxR-type" evidence="2">
    <location>
        <begin position="138"/>
        <end position="203"/>
    </location>
</feature>
<sequence>MKHIFITSLKQPVEAWLKAFPKLVTSAEVVSADVAGATVVWVHAQLESGNQWRTQVQQVLSLLPTAKVIVLSNNPEQAEAMQALELGVVGYLHAYAHDQVLKEVYSVVSHGGIWLGRDLLKHLITLTTRSSRQTVDVLEEVLEGLTKREREVALEAAKGNSNKEIARALSISERTVKAHLTSVFDTLKVRDRLHLALVLQGQSPQGHFGLETGVKNGSSGKSHLNS</sequence>
<evidence type="ECO:0000259" key="2">
    <source>
        <dbReference type="PROSITE" id="PS50043"/>
    </source>
</evidence>
<dbReference type="PRINTS" id="PR00038">
    <property type="entry name" value="HTHLUXR"/>
</dbReference>
<keyword evidence="4" id="KW-1185">Reference proteome</keyword>
<organism evidence="3 4">
    <name type="scientific">Methylophilus luteus</name>
    <dbReference type="NCBI Taxonomy" id="640108"/>
    <lineage>
        <taxon>Bacteria</taxon>
        <taxon>Pseudomonadati</taxon>
        <taxon>Pseudomonadota</taxon>
        <taxon>Betaproteobacteria</taxon>
        <taxon>Nitrosomonadales</taxon>
        <taxon>Methylophilaceae</taxon>
        <taxon>Methylophilus</taxon>
    </lineage>
</organism>
<comment type="caution">
    <text evidence="3">The sequence shown here is derived from an EMBL/GenBank/DDBJ whole genome shotgun (WGS) entry which is preliminary data.</text>
</comment>
<dbReference type="InterPro" id="IPR016032">
    <property type="entry name" value="Sig_transdc_resp-reg_C-effctor"/>
</dbReference>
<protein>
    <submittedName>
        <fullName evidence="3">LuxR C-terminal-related transcriptional regulator</fullName>
    </submittedName>
</protein>
<dbReference type="PROSITE" id="PS50043">
    <property type="entry name" value="HTH_LUXR_2"/>
    <property type="match status" value="1"/>
</dbReference>